<dbReference type="SUPFAM" id="SSF48576">
    <property type="entry name" value="Terpenoid synthases"/>
    <property type="match status" value="1"/>
</dbReference>
<sequence length="373" mass="42344">MVNYYSNKEIITKELGDRRKIIYDYIFKNIQKFRPDDIYESVMLYPGSSGKSLRPCVLLLCCGAVGGEEKIALPAAAAVELFHTWTLVHDDWIDRDSFRRGVPTVHSLMKEKALETYKFDQDEAEHYGGTISMLTGDVQQGWSIGGFMTNLSLEHSVDPVITLNLIKKLALEINIQIVEGETLDVLYSKKPINEISEENIIMMLYLKTGVLYQFCGEAGAVIGLKRYEPGNEYVQSLSEFTKHCGIAFQIQDDVIGVVGNETVVGKPRWSDIKEGKRTIILWKAYQEADSKQIKFLESILGNQHATTEELQSVEDLFMDLGAIDYTKELAKAYIVGDHNRSIKGALNYLDVLPDSNYKDILKAWAYYMIERDF</sequence>
<dbReference type="PANTHER" id="PTHR12001:SF85">
    <property type="entry name" value="SHORT CHAIN ISOPRENYL DIPHOSPHATE SYNTHASE"/>
    <property type="match status" value="1"/>
</dbReference>
<comment type="caution">
    <text evidence="7">The sequence shown here is derived from an EMBL/GenBank/DDBJ whole genome shotgun (WGS) entry which is preliminary data.</text>
</comment>
<evidence type="ECO:0000313" key="8">
    <source>
        <dbReference type="Proteomes" id="UP000639006"/>
    </source>
</evidence>
<keyword evidence="4" id="KW-0479">Metal-binding</keyword>
<name>A0A811T9J4_9EURY</name>
<dbReference type="AlphaFoldDB" id="A0A811T9J4"/>
<dbReference type="PANTHER" id="PTHR12001">
    <property type="entry name" value="GERANYLGERANYL PYROPHOSPHATE SYNTHASE"/>
    <property type="match status" value="1"/>
</dbReference>
<evidence type="ECO:0000256" key="1">
    <source>
        <dbReference type="ARBA" id="ARBA00001946"/>
    </source>
</evidence>
<reference evidence="7" key="1">
    <citation type="submission" date="2020-10" db="EMBL/GenBank/DDBJ databases">
        <authorList>
            <person name="Hahn C.J."/>
            <person name="Laso-Perez R."/>
            <person name="Vulcano F."/>
            <person name="Vaziourakis K.-M."/>
            <person name="Stokke R."/>
            <person name="Steen I.H."/>
            <person name="Teske A."/>
            <person name="Boetius A."/>
            <person name="Liebeke M."/>
            <person name="Amann R."/>
            <person name="Knittel K."/>
        </authorList>
    </citation>
    <scope>NUCLEOTIDE SEQUENCE</scope>
    <source>
        <strain evidence="7">Gfbio:e3339647-f889-4370-9287-4fb5cb688e4c:AG392M11_GoMArc1</strain>
    </source>
</reference>
<dbReference type="InterPro" id="IPR008949">
    <property type="entry name" value="Isoprenoid_synthase_dom_sf"/>
</dbReference>
<dbReference type="CDD" id="cd00685">
    <property type="entry name" value="Trans_IPPS_HT"/>
    <property type="match status" value="1"/>
</dbReference>
<dbReference type="Gene3D" id="1.10.600.10">
    <property type="entry name" value="Farnesyl Diphosphate Synthase"/>
    <property type="match status" value="1"/>
</dbReference>
<keyword evidence="5" id="KW-0460">Magnesium</keyword>
<dbReference type="GO" id="GO:0008299">
    <property type="term" value="P:isoprenoid biosynthetic process"/>
    <property type="evidence" value="ECO:0007669"/>
    <property type="project" value="InterPro"/>
</dbReference>
<dbReference type="InterPro" id="IPR000092">
    <property type="entry name" value="Polyprenyl_synt"/>
</dbReference>
<dbReference type="EC" id="2.5.1.-" evidence="7"/>
<keyword evidence="3 6" id="KW-0808">Transferase</keyword>
<evidence type="ECO:0000313" key="7">
    <source>
        <dbReference type="EMBL" id="CAD6492390.1"/>
    </source>
</evidence>
<accession>A0A811T9J4</accession>
<organism evidence="7 8">
    <name type="scientific">Candidatus Argoarchaeum ethanivorans</name>
    <dbReference type="NCBI Taxonomy" id="2608793"/>
    <lineage>
        <taxon>Archaea</taxon>
        <taxon>Methanobacteriati</taxon>
        <taxon>Methanobacteriota</taxon>
        <taxon>Stenosarchaea group</taxon>
        <taxon>Methanomicrobia</taxon>
        <taxon>Methanosarcinales</taxon>
        <taxon>Methanosarcinales incertae sedis</taxon>
        <taxon>GOM Arc I cluster</taxon>
        <taxon>Candidatus Argoarchaeum</taxon>
    </lineage>
</organism>
<comment type="similarity">
    <text evidence="2 6">Belongs to the FPP/GGPP synthase family.</text>
</comment>
<gene>
    <name evidence="7" type="primary">idsA</name>
    <name evidence="7" type="ORF">DIAAKJNI_00290</name>
</gene>
<dbReference type="GO" id="GO:0046872">
    <property type="term" value="F:metal ion binding"/>
    <property type="evidence" value="ECO:0007669"/>
    <property type="project" value="UniProtKB-KW"/>
</dbReference>
<comment type="cofactor">
    <cofactor evidence="1">
        <name>Mg(2+)</name>
        <dbReference type="ChEBI" id="CHEBI:18420"/>
    </cofactor>
</comment>
<evidence type="ECO:0000256" key="3">
    <source>
        <dbReference type="ARBA" id="ARBA00022679"/>
    </source>
</evidence>
<evidence type="ECO:0000256" key="6">
    <source>
        <dbReference type="RuleBase" id="RU004466"/>
    </source>
</evidence>
<evidence type="ECO:0000256" key="2">
    <source>
        <dbReference type="ARBA" id="ARBA00006706"/>
    </source>
</evidence>
<evidence type="ECO:0000256" key="5">
    <source>
        <dbReference type="ARBA" id="ARBA00022842"/>
    </source>
</evidence>
<dbReference type="GO" id="GO:0004659">
    <property type="term" value="F:prenyltransferase activity"/>
    <property type="evidence" value="ECO:0007669"/>
    <property type="project" value="InterPro"/>
</dbReference>
<dbReference type="Pfam" id="PF00348">
    <property type="entry name" value="polyprenyl_synt"/>
    <property type="match status" value="1"/>
</dbReference>
<dbReference type="PROSITE" id="PS00723">
    <property type="entry name" value="POLYPRENYL_SYNTHASE_1"/>
    <property type="match status" value="1"/>
</dbReference>
<proteinExistence type="inferred from homology"/>
<dbReference type="InterPro" id="IPR033749">
    <property type="entry name" value="Polyprenyl_synt_CS"/>
</dbReference>
<dbReference type="SFLD" id="SFLDS00005">
    <property type="entry name" value="Isoprenoid_Synthase_Type_I"/>
    <property type="match status" value="1"/>
</dbReference>
<evidence type="ECO:0000256" key="4">
    <source>
        <dbReference type="ARBA" id="ARBA00022723"/>
    </source>
</evidence>
<dbReference type="Proteomes" id="UP000639006">
    <property type="component" value="Unassembled WGS sequence"/>
</dbReference>
<protein>
    <submittedName>
        <fullName evidence="7">Short chain isoprenyl diphosphate synthase</fullName>
        <ecNumber evidence="7">2.5.1.-</ecNumber>
    </submittedName>
</protein>
<dbReference type="EMBL" id="CAJHIQ010000012">
    <property type="protein sequence ID" value="CAD6492390.1"/>
    <property type="molecule type" value="Genomic_DNA"/>
</dbReference>